<keyword evidence="12" id="KW-0472">Membrane</keyword>
<keyword evidence="18" id="KW-1185">Reference proteome</keyword>
<comment type="function">
    <text evidence="1">Accessory subunit of the mitochondrial membrane respiratory chain NADH dehydrogenase (Complex I), that is believed not to be involved in catalysis. Complex I functions in the transfer of electrons from NADH to the respiratory chain. The immediate electron acceptor for the enzyme is believed to be ubiquinone.</text>
</comment>
<accession>A0AAW0QKS8</accession>
<evidence type="ECO:0000256" key="8">
    <source>
        <dbReference type="ARBA" id="ARBA00022660"/>
    </source>
</evidence>
<dbReference type="PANTHER" id="PTHR15224">
    <property type="entry name" value="NADH DEHYDROGENASE [UBIQUINONE] IRON-SULFUR PROTEIN 5"/>
    <property type="match status" value="1"/>
</dbReference>
<sequence>MASGYGLTGGPGRCFPFWQEVLACYVVNTNADDNSGKAKCAPVLEDYYECLHHKKEAARVRALQVAYRKAEAKSAGGENAPTAGQIRNLGLLNKEDDTKKVLEKS</sequence>
<dbReference type="Proteomes" id="UP001392437">
    <property type="component" value="Unassembled WGS sequence"/>
</dbReference>
<evidence type="ECO:0000256" key="6">
    <source>
        <dbReference type="ARBA" id="ARBA00013482"/>
    </source>
</evidence>
<dbReference type="GO" id="GO:0005758">
    <property type="term" value="C:mitochondrial intermembrane space"/>
    <property type="evidence" value="ECO:0007669"/>
    <property type="project" value="UniProtKB-SubCell"/>
</dbReference>
<evidence type="ECO:0000256" key="14">
    <source>
        <dbReference type="ARBA" id="ARBA00031222"/>
    </source>
</evidence>
<evidence type="ECO:0000256" key="7">
    <source>
        <dbReference type="ARBA" id="ARBA00022448"/>
    </source>
</evidence>
<dbReference type="InterPro" id="IPR019342">
    <property type="entry name" value="NADH_UbQ_OxRdtase_FeS-su5"/>
</dbReference>
<comment type="subunit">
    <text evidence="5">Mammalian complex I is composed of 45 different subunits. This is a component of the iron-sulfur (IP) fragment of the enzyme.</text>
</comment>
<protein>
    <recommendedName>
        <fullName evidence="6">NADH dehydrogenase [ubiquinone] iron-sulfur protein 5</fullName>
    </recommendedName>
    <alternativeName>
        <fullName evidence="14">Complex I-15 kDa</fullName>
    </alternativeName>
    <alternativeName>
        <fullName evidence="15">NADH-ubiquinone oxidoreductase 15 kDa subunit</fullName>
    </alternativeName>
</protein>
<dbReference type="AlphaFoldDB" id="A0AAW0QKS8"/>
<evidence type="ECO:0000256" key="2">
    <source>
        <dbReference type="ARBA" id="ARBA00004569"/>
    </source>
</evidence>
<dbReference type="PANTHER" id="PTHR15224:SF1">
    <property type="entry name" value="NADH DEHYDROGENASE [UBIQUINONE] IRON-SULFUR PROTEIN 5"/>
    <property type="match status" value="1"/>
</dbReference>
<dbReference type="CDD" id="cd24141">
    <property type="entry name" value="NDUFS5-like"/>
    <property type="match status" value="1"/>
</dbReference>
<keyword evidence="13 16" id="KW-1015">Disulfide bond</keyword>
<evidence type="ECO:0000256" key="11">
    <source>
        <dbReference type="ARBA" id="ARBA00023128"/>
    </source>
</evidence>
<gene>
    <name evidence="17" type="ORF">PG999_010723</name>
</gene>
<evidence type="ECO:0000256" key="16">
    <source>
        <dbReference type="PIRSR" id="PIRSR619342-50"/>
    </source>
</evidence>
<feature type="disulfide bond" evidence="16">
    <location>
        <begin position="14"/>
        <end position="50"/>
    </location>
</feature>
<keyword evidence="8" id="KW-0679">Respiratory chain</keyword>
<keyword evidence="11" id="KW-0496">Mitochondrion</keyword>
<evidence type="ECO:0000256" key="15">
    <source>
        <dbReference type="ARBA" id="ARBA00032739"/>
    </source>
</evidence>
<keyword evidence="9" id="KW-0999">Mitochondrion inner membrane</keyword>
<evidence type="ECO:0000256" key="3">
    <source>
        <dbReference type="ARBA" id="ARBA00004637"/>
    </source>
</evidence>
<evidence type="ECO:0000256" key="5">
    <source>
        <dbReference type="ARBA" id="ARBA00011261"/>
    </source>
</evidence>
<evidence type="ECO:0000313" key="17">
    <source>
        <dbReference type="EMBL" id="KAK8100349.1"/>
    </source>
</evidence>
<evidence type="ECO:0000256" key="1">
    <source>
        <dbReference type="ARBA" id="ARBA00003195"/>
    </source>
</evidence>
<organism evidence="17 18">
    <name type="scientific">Apiospora kogelbergensis</name>
    <dbReference type="NCBI Taxonomy" id="1337665"/>
    <lineage>
        <taxon>Eukaryota</taxon>
        <taxon>Fungi</taxon>
        <taxon>Dikarya</taxon>
        <taxon>Ascomycota</taxon>
        <taxon>Pezizomycotina</taxon>
        <taxon>Sordariomycetes</taxon>
        <taxon>Xylariomycetidae</taxon>
        <taxon>Amphisphaeriales</taxon>
        <taxon>Apiosporaceae</taxon>
        <taxon>Apiospora</taxon>
    </lineage>
</organism>
<evidence type="ECO:0000256" key="13">
    <source>
        <dbReference type="ARBA" id="ARBA00023157"/>
    </source>
</evidence>
<comment type="caution">
    <text evidence="17">The sequence shown here is derived from an EMBL/GenBank/DDBJ whole genome shotgun (WGS) entry which is preliminary data.</text>
</comment>
<feature type="disulfide bond" evidence="16">
    <location>
        <begin position="24"/>
        <end position="40"/>
    </location>
</feature>
<evidence type="ECO:0000313" key="18">
    <source>
        <dbReference type="Proteomes" id="UP001392437"/>
    </source>
</evidence>
<dbReference type="EMBL" id="JAQQWP010000009">
    <property type="protein sequence ID" value="KAK8100349.1"/>
    <property type="molecule type" value="Genomic_DNA"/>
</dbReference>
<keyword evidence="10" id="KW-0249">Electron transport</keyword>
<comment type="similarity">
    <text evidence="4">Belongs to the complex I NDUFS5 subunit family.</text>
</comment>
<reference evidence="17 18" key="1">
    <citation type="submission" date="2023-01" db="EMBL/GenBank/DDBJ databases">
        <title>Analysis of 21 Apiospora genomes using comparative genomics revels a genus with tremendous synthesis potential of carbohydrate active enzymes and secondary metabolites.</title>
        <authorList>
            <person name="Sorensen T."/>
        </authorList>
    </citation>
    <scope>NUCLEOTIDE SEQUENCE [LARGE SCALE GENOMIC DNA]</scope>
    <source>
        <strain evidence="17 18">CBS 117206</strain>
    </source>
</reference>
<evidence type="ECO:0000256" key="10">
    <source>
        <dbReference type="ARBA" id="ARBA00022982"/>
    </source>
</evidence>
<comment type="subcellular location">
    <subcellularLocation>
        <location evidence="3">Mitochondrion inner membrane</location>
        <topology evidence="3">Peripheral membrane protein</topology>
    </subcellularLocation>
    <subcellularLocation>
        <location evidence="2">Mitochondrion intermembrane space</location>
    </subcellularLocation>
</comment>
<dbReference type="GO" id="GO:0032981">
    <property type="term" value="P:mitochondrial respiratory chain complex I assembly"/>
    <property type="evidence" value="ECO:0007669"/>
    <property type="project" value="TreeGrafter"/>
</dbReference>
<evidence type="ECO:0000256" key="4">
    <source>
        <dbReference type="ARBA" id="ARBA00007372"/>
    </source>
</evidence>
<name>A0AAW0QKS8_9PEZI</name>
<dbReference type="GO" id="GO:0005743">
    <property type="term" value="C:mitochondrial inner membrane"/>
    <property type="evidence" value="ECO:0007669"/>
    <property type="project" value="UniProtKB-SubCell"/>
</dbReference>
<proteinExistence type="inferred from homology"/>
<evidence type="ECO:0000256" key="9">
    <source>
        <dbReference type="ARBA" id="ARBA00022792"/>
    </source>
</evidence>
<evidence type="ECO:0000256" key="12">
    <source>
        <dbReference type="ARBA" id="ARBA00023136"/>
    </source>
</evidence>
<keyword evidence="7" id="KW-0813">Transport</keyword>